<evidence type="ECO:0000313" key="2">
    <source>
        <dbReference type="EMBL" id="RKT53009.1"/>
    </source>
</evidence>
<evidence type="ECO:0000313" key="3">
    <source>
        <dbReference type="Proteomes" id="UP000282084"/>
    </source>
</evidence>
<dbReference type="EMBL" id="RBXO01000001">
    <property type="protein sequence ID" value="RKT53009.1"/>
    <property type="molecule type" value="Genomic_DNA"/>
</dbReference>
<proteinExistence type="predicted"/>
<feature type="domain" description="DUF1330" evidence="1">
    <location>
        <begin position="2"/>
        <end position="96"/>
    </location>
</feature>
<dbReference type="Gene3D" id="3.30.70.100">
    <property type="match status" value="1"/>
</dbReference>
<comment type="caution">
    <text evidence="2">The sequence shown here is derived from an EMBL/GenBank/DDBJ whole genome shotgun (WGS) entry which is preliminary data.</text>
</comment>
<protein>
    <submittedName>
        <fullName evidence="2">Uncharacterized protein (DUF1330 family)</fullName>
    </submittedName>
</protein>
<keyword evidence="3" id="KW-1185">Reference proteome</keyword>
<dbReference type="PANTHER" id="PTHR41521:SF4">
    <property type="entry name" value="BLR0684 PROTEIN"/>
    <property type="match status" value="1"/>
</dbReference>
<dbReference type="OrthoDB" id="9806380at2"/>
<dbReference type="InterPro" id="IPR011008">
    <property type="entry name" value="Dimeric_a/b-barrel"/>
</dbReference>
<dbReference type="InterPro" id="IPR010753">
    <property type="entry name" value="DUF1330"/>
</dbReference>
<dbReference type="AlphaFoldDB" id="A0A495VUH8"/>
<dbReference type="RefSeq" id="WP_121002972.1">
    <property type="nucleotide sequence ID" value="NZ_RBXO01000001.1"/>
</dbReference>
<gene>
    <name evidence="2" type="ORF">C8E97_1552</name>
</gene>
<accession>A0A495VUH8</accession>
<organism evidence="2 3">
    <name type="scientific">Saccharothrix australiensis</name>
    <dbReference type="NCBI Taxonomy" id="2072"/>
    <lineage>
        <taxon>Bacteria</taxon>
        <taxon>Bacillati</taxon>
        <taxon>Actinomycetota</taxon>
        <taxon>Actinomycetes</taxon>
        <taxon>Pseudonocardiales</taxon>
        <taxon>Pseudonocardiaceae</taxon>
        <taxon>Saccharothrix</taxon>
    </lineage>
</organism>
<dbReference type="SUPFAM" id="SSF54909">
    <property type="entry name" value="Dimeric alpha+beta barrel"/>
    <property type="match status" value="1"/>
</dbReference>
<sequence>MTAYVIAHLRDPEEFHPEVLEYMERIQATMDPFAGRFVVHGGAVDVREGEWPGSVVMLRFPSVEDARNWYESAAYQAILPLRADHLEGEVIIVEGVGPDHDAAAKAAGIRASLPVRG</sequence>
<dbReference type="Pfam" id="PF07045">
    <property type="entry name" value="DUF1330"/>
    <property type="match status" value="1"/>
</dbReference>
<dbReference type="Proteomes" id="UP000282084">
    <property type="component" value="Unassembled WGS sequence"/>
</dbReference>
<dbReference type="PANTHER" id="PTHR41521">
    <property type="match status" value="1"/>
</dbReference>
<name>A0A495VUH8_9PSEU</name>
<evidence type="ECO:0000259" key="1">
    <source>
        <dbReference type="Pfam" id="PF07045"/>
    </source>
</evidence>
<reference evidence="2 3" key="1">
    <citation type="submission" date="2018-10" db="EMBL/GenBank/DDBJ databases">
        <title>Sequencing the genomes of 1000 actinobacteria strains.</title>
        <authorList>
            <person name="Klenk H.-P."/>
        </authorList>
    </citation>
    <scope>NUCLEOTIDE SEQUENCE [LARGE SCALE GENOMIC DNA]</scope>
    <source>
        <strain evidence="2 3">DSM 43800</strain>
    </source>
</reference>